<reference evidence="2 3" key="1">
    <citation type="submission" date="2019-11" db="EMBL/GenBank/DDBJ databases">
        <authorList>
            <person name="He Y."/>
        </authorList>
    </citation>
    <scope>NUCLEOTIDE SEQUENCE [LARGE SCALE GENOMIC DNA]</scope>
    <source>
        <strain evidence="2 3">SCSIO 58843</strain>
    </source>
</reference>
<dbReference type="Proteomes" id="UP000334019">
    <property type="component" value="Chromosome"/>
</dbReference>
<evidence type="ECO:0000313" key="3">
    <source>
        <dbReference type="Proteomes" id="UP000334019"/>
    </source>
</evidence>
<sequence length="468" mass="48804">MPLTIQDAAAALRDGSLSSVGLTETLLERIEQTQDTLGAFVTDLRDQALDAASVADAELAAGVDKGVLHGVPLAIKDIIAVAGAPTTANSRILDPEWGGDADAPVAARLREAGAVFIGKATTSEFALGAPDPEKGFPIPRNPWNLEHTPAGSSSGTGIAVAAGLALGGLGTDTGGSVRGPACVNGHTGLKVTFGRVPKSGVVPLGYTLDSVGPMARSAWDCAALLEVIAGHHPSDRFAADVPVPAYTELLTGSAEGMRIGVPRDYFFDAEGLDDEVRDSVLAAIDVLRDGGAEVVDVDLPYAKEAKEANTQIMVAEAFAYHRTNLAERWTTYGAKTRPLLARGAFYSAGDHVQALRFRTWFRRTVAEVMSDVDVLITPSAPTPPERIDEMDMDRRLAGPSFTGQWNLTGQPAAAVPVGFSATGLPLSMQVVGKPFAEATVLGVAHAYQQVTRHHLAVPALPAPAVVAA</sequence>
<dbReference type="PANTHER" id="PTHR11895">
    <property type="entry name" value="TRANSAMIDASE"/>
    <property type="match status" value="1"/>
</dbReference>
<keyword evidence="3" id="KW-1185">Reference proteome</keyword>
<evidence type="ECO:0000313" key="2">
    <source>
        <dbReference type="EMBL" id="QGG97024.1"/>
    </source>
</evidence>
<feature type="domain" description="Amidase" evidence="1">
    <location>
        <begin position="22"/>
        <end position="441"/>
    </location>
</feature>
<evidence type="ECO:0000259" key="1">
    <source>
        <dbReference type="Pfam" id="PF01425"/>
    </source>
</evidence>
<dbReference type="AlphaFoldDB" id="A0A5Q2RNP8"/>
<organism evidence="2 3">
    <name type="scientific">Actinomarinicola tropica</name>
    <dbReference type="NCBI Taxonomy" id="2789776"/>
    <lineage>
        <taxon>Bacteria</taxon>
        <taxon>Bacillati</taxon>
        <taxon>Actinomycetota</taxon>
        <taxon>Acidimicrobiia</taxon>
        <taxon>Acidimicrobiales</taxon>
        <taxon>Iamiaceae</taxon>
        <taxon>Actinomarinicola</taxon>
    </lineage>
</organism>
<dbReference type="KEGG" id="atq:GH723_07685"/>
<dbReference type="Gene3D" id="3.90.1300.10">
    <property type="entry name" value="Amidase signature (AS) domain"/>
    <property type="match status" value="1"/>
</dbReference>
<name>A0A5Q2RNP8_9ACTN</name>
<gene>
    <name evidence="2" type="ORF">GH723_07685</name>
</gene>
<dbReference type="InterPro" id="IPR000120">
    <property type="entry name" value="Amidase"/>
</dbReference>
<proteinExistence type="predicted"/>
<dbReference type="Pfam" id="PF01425">
    <property type="entry name" value="Amidase"/>
    <property type="match status" value="1"/>
</dbReference>
<dbReference type="InterPro" id="IPR023631">
    <property type="entry name" value="Amidase_dom"/>
</dbReference>
<dbReference type="InterPro" id="IPR036928">
    <property type="entry name" value="AS_sf"/>
</dbReference>
<dbReference type="EMBL" id="CP045851">
    <property type="protein sequence ID" value="QGG97024.1"/>
    <property type="molecule type" value="Genomic_DNA"/>
</dbReference>
<dbReference type="GO" id="GO:0003824">
    <property type="term" value="F:catalytic activity"/>
    <property type="evidence" value="ECO:0007669"/>
    <property type="project" value="InterPro"/>
</dbReference>
<dbReference type="SUPFAM" id="SSF75304">
    <property type="entry name" value="Amidase signature (AS) enzymes"/>
    <property type="match status" value="1"/>
</dbReference>
<accession>A0A5Q2RNP8</accession>
<dbReference type="PANTHER" id="PTHR11895:SF176">
    <property type="entry name" value="AMIDASE AMID-RELATED"/>
    <property type="match status" value="1"/>
</dbReference>
<protein>
    <submittedName>
        <fullName evidence="2">Amidase</fullName>
    </submittedName>
</protein>